<feature type="transmembrane region" description="Helical" evidence="1">
    <location>
        <begin position="380"/>
        <end position="401"/>
    </location>
</feature>
<dbReference type="EMBL" id="BAABJZ010000024">
    <property type="protein sequence ID" value="GAA4883955.1"/>
    <property type="molecule type" value="Genomic_DNA"/>
</dbReference>
<name>A0ABP9ERT4_9GAMM</name>
<evidence type="ECO:0000256" key="1">
    <source>
        <dbReference type="SAM" id="Phobius"/>
    </source>
</evidence>
<keyword evidence="4" id="KW-1185">Reference proteome</keyword>
<feature type="transmembrane region" description="Helical" evidence="1">
    <location>
        <begin position="145"/>
        <end position="172"/>
    </location>
</feature>
<reference evidence="4" key="1">
    <citation type="journal article" date="2019" name="Int. J. Syst. Evol. Microbiol.">
        <title>The Global Catalogue of Microorganisms (GCM) 10K type strain sequencing project: providing services to taxonomists for standard genome sequencing and annotation.</title>
        <authorList>
            <consortium name="The Broad Institute Genomics Platform"/>
            <consortium name="The Broad Institute Genome Sequencing Center for Infectious Disease"/>
            <person name="Wu L."/>
            <person name="Ma J."/>
        </authorList>
    </citation>
    <scope>NUCLEOTIDE SEQUENCE [LARGE SCALE GENOMIC DNA]</scope>
    <source>
        <strain evidence="4">JCM 18401</strain>
    </source>
</reference>
<keyword evidence="1" id="KW-0812">Transmembrane</keyword>
<gene>
    <name evidence="3" type="ORF">GCM10023333_17790</name>
</gene>
<keyword evidence="1" id="KW-0472">Membrane</keyword>
<feature type="transmembrane region" description="Helical" evidence="1">
    <location>
        <begin position="408"/>
        <end position="429"/>
    </location>
</feature>
<comment type="caution">
    <text evidence="3">The sequence shown here is derived from an EMBL/GenBank/DDBJ whole genome shotgun (WGS) entry which is preliminary data.</text>
</comment>
<dbReference type="RefSeq" id="WP_345335008.1">
    <property type="nucleotide sequence ID" value="NZ_BAABJZ010000024.1"/>
</dbReference>
<evidence type="ECO:0000313" key="3">
    <source>
        <dbReference type="EMBL" id="GAA4883955.1"/>
    </source>
</evidence>
<dbReference type="Proteomes" id="UP001499988">
    <property type="component" value="Unassembled WGS sequence"/>
</dbReference>
<feature type="transmembrane region" description="Helical" evidence="1">
    <location>
        <begin position="334"/>
        <end position="360"/>
    </location>
</feature>
<sequence>MTEQALAKNTEQTQDKSVHSTRNILMFALPSLLGLIFFLAPLTVDGDFTFPLALMASGLKSVLGDAILPLVTGVICVTALLSTVASLAKPKLFTQSALLTRLFVVSTPWLVVRILGGLFTLLALNEVGPEIIWSGDTGGLVLNDLLPSLFVTFFFAGLLLPLLLNFGLLELLGTLMSKIMRPVFRLPGRAAIDCLSSWLGDGTVGVILTSKQYEEKKYTEREAAVVATMFSIVGISFSLVVLTQVGLQNYFVPFYAAICLSGFVAAALIQYLPPLSYKKDVYIDGTAPNREDELVPEGMSATRYGYQLALQRASQVKSLGSVAKQGLHTALDMVIGVLPVVMAVGTIGLVIAEATPLFAWLGAPFVPVLELLAVPQAGEAAQAVMVGFTDMFVPSILVTGLESDMTRFIIAALSVTQLIFMSETGSVILSSKIPLNIFELIAVFILRTLVTLPIIVGVAHLVF</sequence>
<feature type="transmembrane region" description="Helical" evidence="1">
    <location>
        <begin position="102"/>
        <end position="125"/>
    </location>
</feature>
<feature type="transmembrane region" description="Helical" evidence="1">
    <location>
        <begin position="62"/>
        <end position="81"/>
    </location>
</feature>
<feature type="transmembrane region" description="Helical" evidence="1">
    <location>
        <begin position="441"/>
        <end position="462"/>
    </location>
</feature>
<accession>A0ABP9ERT4</accession>
<feature type="transmembrane region" description="Helical" evidence="1">
    <location>
        <begin position="250"/>
        <end position="269"/>
    </location>
</feature>
<feature type="domain" description="Nucleoside transporter/FeoB GTPase Gate" evidence="2">
    <location>
        <begin position="148"/>
        <end position="246"/>
    </location>
</feature>
<keyword evidence="1" id="KW-1133">Transmembrane helix</keyword>
<protein>
    <submittedName>
        <fullName evidence="3">YjiH family protein</fullName>
    </submittedName>
</protein>
<feature type="transmembrane region" description="Helical" evidence="1">
    <location>
        <begin position="24"/>
        <end position="42"/>
    </location>
</feature>
<dbReference type="Pfam" id="PF07670">
    <property type="entry name" value="Gate"/>
    <property type="match status" value="1"/>
</dbReference>
<dbReference type="InterPro" id="IPR011642">
    <property type="entry name" value="Gate_dom"/>
</dbReference>
<feature type="transmembrane region" description="Helical" evidence="1">
    <location>
        <begin position="223"/>
        <end position="244"/>
    </location>
</feature>
<evidence type="ECO:0000259" key="2">
    <source>
        <dbReference type="Pfam" id="PF07670"/>
    </source>
</evidence>
<evidence type="ECO:0000313" key="4">
    <source>
        <dbReference type="Proteomes" id="UP001499988"/>
    </source>
</evidence>
<organism evidence="3 4">
    <name type="scientific">Ferrimonas pelagia</name>
    <dbReference type="NCBI Taxonomy" id="1177826"/>
    <lineage>
        <taxon>Bacteria</taxon>
        <taxon>Pseudomonadati</taxon>
        <taxon>Pseudomonadota</taxon>
        <taxon>Gammaproteobacteria</taxon>
        <taxon>Alteromonadales</taxon>
        <taxon>Ferrimonadaceae</taxon>
        <taxon>Ferrimonas</taxon>
    </lineage>
</organism>
<proteinExistence type="predicted"/>